<dbReference type="EMBL" id="JBAFSM010000004">
    <property type="protein sequence ID" value="MEG3436232.1"/>
    <property type="molecule type" value="Genomic_DNA"/>
</dbReference>
<gene>
    <name evidence="1" type="ORF">V0288_03800</name>
</gene>
<reference evidence="1 2" key="1">
    <citation type="submission" date="2024-01" db="EMBL/GenBank/DDBJ databases">
        <title>Genomic insights into the taxonomy and metabolism of the cyanobacterium Pannus brasiliensis CCIBt3594.</title>
        <authorList>
            <person name="Machado M."/>
            <person name="Botero N.B."/>
            <person name="Andreote A.P.D."/>
            <person name="Feitosa A.M.T."/>
            <person name="Popin R."/>
            <person name="Sivonen K."/>
            <person name="Fiore M.F."/>
        </authorList>
    </citation>
    <scope>NUCLEOTIDE SEQUENCE [LARGE SCALE GENOMIC DNA]</scope>
    <source>
        <strain evidence="1 2">CCIBt3594</strain>
    </source>
</reference>
<name>A0AAW9QEK3_9CHRO</name>
<comment type="caution">
    <text evidence="1">The sequence shown here is derived from an EMBL/GenBank/DDBJ whole genome shotgun (WGS) entry which is preliminary data.</text>
</comment>
<dbReference type="Proteomes" id="UP001328733">
    <property type="component" value="Unassembled WGS sequence"/>
</dbReference>
<dbReference type="AlphaFoldDB" id="A0AAW9QEK3"/>
<evidence type="ECO:0000313" key="1">
    <source>
        <dbReference type="EMBL" id="MEG3436232.1"/>
    </source>
</evidence>
<protein>
    <submittedName>
        <fullName evidence="1">Uncharacterized protein</fullName>
    </submittedName>
</protein>
<sequence length="155" mass="17655">MNYHSPSHSLPAPCIIDSGVIVGKDDMRRLLDDLGRVRYLHTLEGVLQSEGEGWIVEVFSDSQQSTLVANYSLYLNVCSFDYLRLTRSPDGETYFDLVQDNRQLRLIPLSNPLQDPDIKRRLDADTLEAMVTRVLSAKWDVQFEDEEDGDGDCPF</sequence>
<proteinExistence type="predicted"/>
<dbReference type="RefSeq" id="WP_332863688.1">
    <property type="nucleotide sequence ID" value="NZ_JBAFSM010000004.1"/>
</dbReference>
<keyword evidence="2" id="KW-1185">Reference proteome</keyword>
<accession>A0AAW9QEK3</accession>
<evidence type="ECO:0000313" key="2">
    <source>
        <dbReference type="Proteomes" id="UP001328733"/>
    </source>
</evidence>
<organism evidence="1 2">
    <name type="scientific">Pannus brasiliensis CCIBt3594</name>
    <dbReference type="NCBI Taxonomy" id="1427578"/>
    <lineage>
        <taxon>Bacteria</taxon>
        <taxon>Bacillati</taxon>
        <taxon>Cyanobacteriota</taxon>
        <taxon>Cyanophyceae</taxon>
        <taxon>Oscillatoriophycideae</taxon>
        <taxon>Chroococcales</taxon>
        <taxon>Microcystaceae</taxon>
        <taxon>Pannus</taxon>
    </lineage>
</organism>